<sequence length="534" mass="62052">MAVSLSLLPMELQFSIIRHLDPIGLISLSQTSSHFRLVVSPKKKDFAERLLQLELLPEQGGPTPTFRSRDNYISPGPLDPEWNDILWACTSCLRLLPHLYFDNNSILRLGYRKPSPLIFDPRHAVTTWEPAGHRVSRRPKKGKTGDDALREDKKQRLRYSICVTRGRGTAHRAQPPLSNSLSTLLASGMAGISQTTQAEFDALTPEEKLRIYDDNAEVIERERCGNKRHLRKCNECRYQHGDLRPHLNGRGRRLKTSKMPILPSRRTVTFGMHLDRWFPGFSDALENRRPGYNALLYQAIYREGARDRPMALYMARCPGCECWQELRNLRIGGDFLHWKPNVATGYSRSETTPEEWSRSEASLDESRCNACFAAENGREALAEALWLWFERLSSFELKLLEWRILSSPAFMTRIHHGYNGAPREYMKRLKWILDHMPTLQQTFSMMPMLSYYDIATIRLRQTQWRELWEETKLKGDRSWTTCDMDKCYEEWVSNLDEAEEHWRWLMACTGEVRERPMALVEWALGEDSGKSVEV</sequence>
<reference evidence="2" key="1">
    <citation type="submission" date="2018-03" db="EMBL/GenBank/DDBJ databases">
        <authorList>
            <person name="Guldener U."/>
        </authorList>
    </citation>
    <scope>NUCLEOTIDE SEQUENCE</scope>
</reference>
<dbReference type="InterPro" id="IPR036047">
    <property type="entry name" value="F-box-like_dom_sf"/>
</dbReference>
<proteinExistence type="predicted"/>
<comment type="caution">
    <text evidence="2">The sequence shown here is derived from an EMBL/GenBank/DDBJ whole genome shotgun (WGS) entry which is preliminary data.</text>
</comment>
<feature type="domain" description="F-box" evidence="1">
    <location>
        <begin position="2"/>
        <end position="50"/>
    </location>
</feature>
<dbReference type="AlphaFoldDB" id="A0AAE8MS57"/>
<dbReference type="Proteomes" id="UP001187682">
    <property type="component" value="Unassembled WGS sequence"/>
</dbReference>
<dbReference type="Pfam" id="PF00646">
    <property type="entry name" value="F-box"/>
    <property type="match status" value="1"/>
</dbReference>
<organism evidence="2 3">
    <name type="scientific">Cephalotrichum gorgonifer</name>
    <dbReference type="NCBI Taxonomy" id="2041049"/>
    <lineage>
        <taxon>Eukaryota</taxon>
        <taxon>Fungi</taxon>
        <taxon>Dikarya</taxon>
        <taxon>Ascomycota</taxon>
        <taxon>Pezizomycotina</taxon>
        <taxon>Sordariomycetes</taxon>
        <taxon>Hypocreomycetidae</taxon>
        <taxon>Microascales</taxon>
        <taxon>Microascaceae</taxon>
        <taxon>Cephalotrichum</taxon>
    </lineage>
</organism>
<evidence type="ECO:0000313" key="3">
    <source>
        <dbReference type="Proteomes" id="UP001187682"/>
    </source>
</evidence>
<dbReference type="EMBL" id="ONZQ02000002">
    <property type="protein sequence ID" value="SPN99247.1"/>
    <property type="molecule type" value="Genomic_DNA"/>
</dbReference>
<accession>A0AAE8MS57</accession>
<name>A0AAE8MS57_9PEZI</name>
<dbReference type="InterPro" id="IPR001810">
    <property type="entry name" value="F-box_dom"/>
</dbReference>
<keyword evidence="3" id="KW-1185">Reference proteome</keyword>
<dbReference type="SUPFAM" id="SSF81383">
    <property type="entry name" value="F-box domain"/>
    <property type="match status" value="1"/>
</dbReference>
<dbReference type="PROSITE" id="PS50181">
    <property type="entry name" value="FBOX"/>
    <property type="match status" value="1"/>
</dbReference>
<protein>
    <recommendedName>
        <fullName evidence="1">F-box domain-containing protein</fullName>
    </recommendedName>
</protein>
<evidence type="ECO:0000259" key="1">
    <source>
        <dbReference type="PROSITE" id="PS50181"/>
    </source>
</evidence>
<evidence type="ECO:0000313" key="2">
    <source>
        <dbReference type="EMBL" id="SPN99247.1"/>
    </source>
</evidence>
<gene>
    <name evidence="2" type="ORF">DNG_02284</name>
</gene>